<feature type="transmembrane region" description="Helical" evidence="9">
    <location>
        <begin position="131"/>
        <end position="151"/>
    </location>
</feature>
<accession>A0ABW3IW36</accession>
<keyword evidence="12" id="KW-1185">Reference proteome</keyword>
<feature type="transmembrane region" description="Helical" evidence="9">
    <location>
        <begin position="105"/>
        <end position="124"/>
    </location>
</feature>
<keyword evidence="7 9" id="KW-0472">Membrane</keyword>
<feature type="transmembrane region" description="Helical" evidence="9">
    <location>
        <begin position="473"/>
        <end position="494"/>
    </location>
</feature>
<evidence type="ECO:0000313" key="12">
    <source>
        <dbReference type="Proteomes" id="UP001597108"/>
    </source>
</evidence>
<proteinExistence type="predicted"/>
<feature type="transmembrane region" description="Helical" evidence="9">
    <location>
        <begin position="383"/>
        <end position="402"/>
    </location>
</feature>
<evidence type="ECO:0000256" key="2">
    <source>
        <dbReference type="ARBA" id="ARBA00022448"/>
    </source>
</evidence>
<feature type="transmembrane region" description="Helical" evidence="9">
    <location>
        <begin position="328"/>
        <end position="345"/>
    </location>
</feature>
<feature type="region of interest" description="Disordered" evidence="8">
    <location>
        <begin position="40"/>
        <end position="61"/>
    </location>
</feature>
<feature type="transmembrane region" description="Helical" evidence="9">
    <location>
        <begin position="195"/>
        <end position="214"/>
    </location>
</feature>
<dbReference type="Proteomes" id="UP001597108">
    <property type="component" value="Unassembled WGS sequence"/>
</dbReference>
<sequence>MEQWLRRFFAICVAGTTPSRYASGPGSAKYPLSIRRLSQRPAPRSRKSFQRTPPDPTAVACGRNSAVSHRSVIASLGLDDRSDRAVLDLVSRRRDPRPAAKEAKLLMEHHLVYIVFVMLLYCLFSARVEGLGITMPMVFLSLGVIIGIGGVDLDLESATSFHHLAEVTLALVLFADATTLRRGAVDRISMRTMRMLLLGLPLAIGLGALVNMIFLPDWPFWELCLLAALLAPTDAALGQSIQSNDRIPQTFRDAINAESGLNDGLALPFVIFFAGLAASEADPIHGDQRLLTLVATQIGIGTVFGLAGGVFIGRLLNLVLARKLMDPGLGQVASLFLVGFIFFGAEHFGGNSFVAVFMAGIAFANVAKGSAQHARHFLEGDGQFLAMLSFFFIGALFVPVVLDQLTLAGLLVVALSLLVVRPVAIWLSLLGTDTTINERLFYGWFGPRGLATALFAIFVVLDFDGLQKIDGVLVLAITAVLTSAFVHGFSAKYASEIFKLEKTGDG</sequence>
<feature type="transmembrane region" description="Helical" evidence="9">
    <location>
        <begin position="351"/>
        <end position="371"/>
    </location>
</feature>
<keyword evidence="4 9" id="KW-0812">Transmembrane</keyword>
<keyword evidence="5 9" id="KW-1133">Transmembrane helix</keyword>
<evidence type="ECO:0000256" key="8">
    <source>
        <dbReference type="SAM" id="MobiDB-lite"/>
    </source>
</evidence>
<gene>
    <name evidence="11" type="ORF">ACFQ2S_21945</name>
</gene>
<keyword evidence="3" id="KW-0050">Antiport</keyword>
<evidence type="ECO:0000256" key="7">
    <source>
        <dbReference type="ARBA" id="ARBA00023136"/>
    </source>
</evidence>
<feature type="transmembrane region" description="Helical" evidence="9">
    <location>
        <begin position="220"/>
        <end position="238"/>
    </location>
</feature>
<evidence type="ECO:0000256" key="1">
    <source>
        <dbReference type="ARBA" id="ARBA00004651"/>
    </source>
</evidence>
<feature type="transmembrane region" description="Helical" evidence="9">
    <location>
        <begin position="157"/>
        <end position="175"/>
    </location>
</feature>
<evidence type="ECO:0000256" key="5">
    <source>
        <dbReference type="ARBA" id="ARBA00022989"/>
    </source>
</evidence>
<dbReference type="InterPro" id="IPR006153">
    <property type="entry name" value="Cation/H_exchanger_TM"/>
</dbReference>
<dbReference type="RefSeq" id="WP_386078051.1">
    <property type="nucleotide sequence ID" value="NZ_JBHTJT010000051.1"/>
</dbReference>
<keyword evidence="6" id="KW-0406">Ion transport</keyword>
<dbReference type="EMBL" id="JBHTJT010000051">
    <property type="protein sequence ID" value="MFD0982305.1"/>
    <property type="molecule type" value="Genomic_DNA"/>
</dbReference>
<feature type="transmembrane region" description="Helical" evidence="9">
    <location>
        <begin position="441"/>
        <end position="461"/>
    </location>
</feature>
<feature type="transmembrane region" description="Helical" evidence="9">
    <location>
        <begin position="408"/>
        <end position="429"/>
    </location>
</feature>
<evidence type="ECO:0000256" key="6">
    <source>
        <dbReference type="ARBA" id="ARBA00023065"/>
    </source>
</evidence>
<reference evidence="12" key="1">
    <citation type="journal article" date="2019" name="Int. J. Syst. Evol. Microbiol.">
        <title>The Global Catalogue of Microorganisms (GCM) 10K type strain sequencing project: providing services to taxonomists for standard genome sequencing and annotation.</title>
        <authorList>
            <consortium name="The Broad Institute Genomics Platform"/>
            <consortium name="The Broad Institute Genome Sequencing Center for Infectious Disease"/>
            <person name="Wu L."/>
            <person name="Ma J."/>
        </authorList>
    </citation>
    <scope>NUCLEOTIDE SEQUENCE [LARGE SCALE GENOMIC DNA]</scope>
    <source>
        <strain evidence="12">CCUG 60524</strain>
    </source>
</reference>
<evidence type="ECO:0000259" key="10">
    <source>
        <dbReference type="Pfam" id="PF00999"/>
    </source>
</evidence>
<comment type="subcellular location">
    <subcellularLocation>
        <location evidence="1">Cell membrane</location>
        <topology evidence="1">Multi-pass membrane protein</topology>
    </subcellularLocation>
</comment>
<evidence type="ECO:0000256" key="9">
    <source>
        <dbReference type="SAM" id="Phobius"/>
    </source>
</evidence>
<name>A0ABW3IW36_9RHOB</name>
<keyword evidence="2" id="KW-0813">Transport</keyword>
<evidence type="ECO:0000313" key="11">
    <source>
        <dbReference type="EMBL" id="MFD0982305.1"/>
    </source>
</evidence>
<protein>
    <submittedName>
        <fullName evidence="11">Cation:proton antiporter</fullName>
    </submittedName>
</protein>
<evidence type="ECO:0000256" key="4">
    <source>
        <dbReference type="ARBA" id="ARBA00022692"/>
    </source>
</evidence>
<evidence type="ECO:0000256" key="3">
    <source>
        <dbReference type="ARBA" id="ARBA00022449"/>
    </source>
</evidence>
<feature type="domain" description="Cation/H+ exchanger transmembrane" evidence="10">
    <location>
        <begin position="121"/>
        <end position="491"/>
    </location>
</feature>
<organism evidence="11 12">
    <name type="scientific">Tropicimonas aquimaris</name>
    <dbReference type="NCBI Taxonomy" id="914152"/>
    <lineage>
        <taxon>Bacteria</taxon>
        <taxon>Pseudomonadati</taxon>
        <taxon>Pseudomonadota</taxon>
        <taxon>Alphaproteobacteria</taxon>
        <taxon>Rhodobacterales</taxon>
        <taxon>Roseobacteraceae</taxon>
        <taxon>Tropicimonas</taxon>
    </lineage>
</organism>
<feature type="transmembrane region" description="Helical" evidence="9">
    <location>
        <begin position="290"/>
        <end position="316"/>
    </location>
</feature>
<feature type="transmembrane region" description="Helical" evidence="9">
    <location>
        <begin position="259"/>
        <end position="278"/>
    </location>
</feature>
<dbReference type="PANTHER" id="PTHR32507">
    <property type="entry name" value="NA(+)/H(+) ANTIPORTER 1"/>
    <property type="match status" value="1"/>
</dbReference>
<dbReference type="Pfam" id="PF00999">
    <property type="entry name" value="Na_H_Exchanger"/>
    <property type="match status" value="1"/>
</dbReference>
<dbReference type="PANTHER" id="PTHR32507:SF8">
    <property type="entry name" value="CNH1P"/>
    <property type="match status" value="1"/>
</dbReference>
<comment type="caution">
    <text evidence="11">The sequence shown here is derived from an EMBL/GenBank/DDBJ whole genome shotgun (WGS) entry which is preliminary data.</text>
</comment>